<proteinExistence type="predicted"/>
<evidence type="ECO:0000256" key="1">
    <source>
        <dbReference type="SAM" id="Phobius"/>
    </source>
</evidence>
<protein>
    <submittedName>
        <fullName evidence="2">Uncharacterized protein</fullName>
    </submittedName>
</protein>
<dbReference type="Proteomes" id="UP000522007">
    <property type="component" value="Unassembled WGS sequence"/>
</dbReference>
<evidence type="ECO:0000313" key="3">
    <source>
        <dbReference type="Proteomes" id="UP000522007"/>
    </source>
</evidence>
<accession>A0A7X0T444</accession>
<feature type="transmembrane region" description="Helical" evidence="1">
    <location>
        <begin position="85"/>
        <end position="111"/>
    </location>
</feature>
<comment type="caution">
    <text evidence="2">The sequence shown here is derived from an EMBL/GenBank/DDBJ whole genome shotgun (WGS) entry which is preliminary data.</text>
</comment>
<sequence length="124" mass="14335">MTIKITRKTGIGGGITPVNIKINNEEIVKLNNHQSHFFMPKIEKTKVRANDWFFGSKETILENSNDVVVRINRKALILNYSMLPFIFWGFVMTNVVSTIIGLILCLASIFYGRKHWFEFVITKK</sequence>
<dbReference type="EMBL" id="JAAROP010000002">
    <property type="protein sequence ID" value="MBC1322223.1"/>
    <property type="molecule type" value="Genomic_DNA"/>
</dbReference>
<keyword evidence="1" id="KW-0472">Membrane</keyword>
<evidence type="ECO:0000313" key="2">
    <source>
        <dbReference type="EMBL" id="MBC1322223.1"/>
    </source>
</evidence>
<gene>
    <name evidence="2" type="ORF">HB853_04630</name>
</gene>
<keyword evidence="1" id="KW-0812">Transmembrane</keyword>
<keyword evidence="1" id="KW-1133">Transmembrane helix</keyword>
<dbReference type="AlphaFoldDB" id="A0A7X0T444"/>
<organism evidence="2 3">
    <name type="scientific">Listeria welshimeri</name>
    <dbReference type="NCBI Taxonomy" id="1643"/>
    <lineage>
        <taxon>Bacteria</taxon>
        <taxon>Bacillati</taxon>
        <taxon>Bacillota</taxon>
        <taxon>Bacilli</taxon>
        <taxon>Bacillales</taxon>
        <taxon>Listeriaceae</taxon>
        <taxon>Listeria</taxon>
    </lineage>
</organism>
<name>A0A7X0T444_LISWE</name>
<reference evidence="2 3" key="1">
    <citation type="submission" date="2020-03" db="EMBL/GenBank/DDBJ databases">
        <title>Soil Listeria distribution.</title>
        <authorList>
            <person name="Liao J."/>
            <person name="Wiedmann M."/>
        </authorList>
    </citation>
    <scope>NUCLEOTIDE SEQUENCE [LARGE SCALE GENOMIC DNA]</scope>
    <source>
        <strain evidence="2 3">FSL L7-1829</strain>
    </source>
</reference>